<proteinExistence type="predicted"/>
<evidence type="ECO:0000313" key="4">
    <source>
        <dbReference type="Proteomes" id="UP000433309"/>
    </source>
</evidence>
<sequence>MSGITPFELATHPTAGKTMFQLPKLECKIVHGIPYEAGSTETKKPHIPGTGGKPVEGITPETTGCREITFSLFELAPGAEDGPVHIHEHETSGYVVSGALALMHGDGLEKYEIAKAGSFVFVPPGVPHFIENASQEEPCAVLLTRYVTETDTTAVILPDMEKLRLARKQHLTAAAA</sequence>
<dbReference type="Gene3D" id="2.60.120.10">
    <property type="entry name" value="Jelly Rolls"/>
    <property type="match status" value="1"/>
</dbReference>
<dbReference type="InterPro" id="IPR011051">
    <property type="entry name" value="RmlC_Cupin_sf"/>
</dbReference>
<dbReference type="PANTHER" id="PTHR40112:SF1">
    <property type="entry name" value="H2HPP ISOMERASE"/>
    <property type="match status" value="1"/>
</dbReference>
<organism evidence="3 4">
    <name type="scientific">Duganella guangzhouensis</name>
    <dbReference type="NCBI Taxonomy" id="2666084"/>
    <lineage>
        <taxon>Bacteria</taxon>
        <taxon>Pseudomonadati</taxon>
        <taxon>Pseudomonadota</taxon>
        <taxon>Betaproteobacteria</taxon>
        <taxon>Burkholderiales</taxon>
        <taxon>Oxalobacteraceae</taxon>
        <taxon>Telluria group</taxon>
        <taxon>Duganella</taxon>
    </lineage>
</organism>
<evidence type="ECO:0000259" key="2">
    <source>
        <dbReference type="Pfam" id="PF07883"/>
    </source>
</evidence>
<accession>A0A6I2KWX6</accession>
<evidence type="ECO:0000256" key="1">
    <source>
        <dbReference type="SAM" id="MobiDB-lite"/>
    </source>
</evidence>
<dbReference type="Proteomes" id="UP000433309">
    <property type="component" value="Unassembled WGS sequence"/>
</dbReference>
<name>A0A6I2KWX6_9BURK</name>
<evidence type="ECO:0000313" key="3">
    <source>
        <dbReference type="EMBL" id="MRW90062.1"/>
    </source>
</evidence>
<dbReference type="EMBL" id="WKJK01000004">
    <property type="protein sequence ID" value="MRW90062.1"/>
    <property type="molecule type" value="Genomic_DNA"/>
</dbReference>
<dbReference type="SUPFAM" id="SSF51182">
    <property type="entry name" value="RmlC-like cupins"/>
    <property type="match status" value="1"/>
</dbReference>
<protein>
    <submittedName>
        <fullName evidence="3">Cupin domain-containing protein</fullName>
    </submittedName>
</protein>
<gene>
    <name evidence="3" type="ORF">GJ699_08715</name>
</gene>
<comment type="caution">
    <text evidence="3">The sequence shown here is derived from an EMBL/GenBank/DDBJ whole genome shotgun (WGS) entry which is preliminary data.</text>
</comment>
<feature type="region of interest" description="Disordered" evidence="1">
    <location>
        <begin position="40"/>
        <end position="59"/>
    </location>
</feature>
<reference evidence="3 4" key="1">
    <citation type="submission" date="2019-11" db="EMBL/GenBank/DDBJ databases">
        <title>Novel species isolated from a subtropical stream in China.</title>
        <authorList>
            <person name="Lu H."/>
        </authorList>
    </citation>
    <scope>NUCLEOTIDE SEQUENCE [LARGE SCALE GENOMIC DNA]</scope>
    <source>
        <strain evidence="3 4">FT80W</strain>
    </source>
</reference>
<feature type="domain" description="Cupin type-2" evidence="2">
    <location>
        <begin position="72"/>
        <end position="143"/>
    </location>
</feature>
<dbReference type="InterPro" id="IPR014710">
    <property type="entry name" value="RmlC-like_jellyroll"/>
</dbReference>
<dbReference type="PANTHER" id="PTHR40112">
    <property type="entry name" value="H2HPP ISOMERASE"/>
    <property type="match status" value="1"/>
</dbReference>
<dbReference type="Pfam" id="PF07883">
    <property type="entry name" value="Cupin_2"/>
    <property type="match status" value="1"/>
</dbReference>
<dbReference type="AlphaFoldDB" id="A0A6I2KWX6"/>
<dbReference type="InterPro" id="IPR013096">
    <property type="entry name" value="Cupin_2"/>
</dbReference>
<keyword evidence="4" id="KW-1185">Reference proteome</keyword>
<dbReference type="RefSeq" id="WP_154375179.1">
    <property type="nucleotide sequence ID" value="NZ_WKJK01000004.1"/>
</dbReference>
<dbReference type="InterPro" id="IPR052535">
    <property type="entry name" value="Bacilysin_H2HPP_isomerase"/>
</dbReference>